<name>A0A6A7ADM7_9PLEO</name>
<accession>A0A6A7ADM7</accession>
<organism evidence="1 2">
    <name type="scientific">Ophiobolus disseminans</name>
    <dbReference type="NCBI Taxonomy" id="1469910"/>
    <lineage>
        <taxon>Eukaryota</taxon>
        <taxon>Fungi</taxon>
        <taxon>Dikarya</taxon>
        <taxon>Ascomycota</taxon>
        <taxon>Pezizomycotina</taxon>
        <taxon>Dothideomycetes</taxon>
        <taxon>Pleosporomycetidae</taxon>
        <taxon>Pleosporales</taxon>
        <taxon>Pleosporineae</taxon>
        <taxon>Phaeosphaeriaceae</taxon>
        <taxon>Ophiobolus</taxon>
    </lineage>
</organism>
<dbReference type="AlphaFoldDB" id="A0A6A7ADM7"/>
<dbReference type="Proteomes" id="UP000799424">
    <property type="component" value="Unassembled WGS sequence"/>
</dbReference>
<dbReference type="PANTHER" id="PTHR33112">
    <property type="entry name" value="DOMAIN PROTEIN, PUTATIVE-RELATED"/>
    <property type="match status" value="1"/>
</dbReference>
<sequence>MVSMRNMMSSSHSGSLTITALFDSPPICRHISASLDVPCLTRLVRSWLLNFPSTDTRHCSTVENYSPPRLLYLGDELSSVFHIIENAQIQCKYVAISNQSESHFQTKTLMDHERSRGIGIEELTPALQKIVMLTRKLGISYIFLEALYNVDNLEDPQQTRVRLISINQAFANAHCTFAFNDSSGTQGNSNILRGRTAQDFPCHFNITKRRSLVIQGPRAELTESSLHQMLDDAGDRYDMWTFVARVLSSRILYFEYPVLVFETNGCIASEINPSLQPVNHKMQRVSPSHPSIVDEVKRPRQAFEALSKHSQSCSDLQQHLYWILLVGSLTSIDPKNSPMSALGSLALAQHIFERTNTGTYRHGLWDRYLVFDLLWYIGIGRTRRPLSMEAPTWSWQSVNGKVAQHFMSQSQNHARQKYFNLQKIAQIPEQDITTHDPEFSWIEASHQLNIRCPILRGVDLVQNSSSTSFITIRTAQISVVAEFLPDTLDIEMFGDIFCAEIVRELSFDDQSKTRLQAVWSHGLVLRRLIETGGASVKVTYKRVGRFWMEWPVHKNKYWLTGRTVVTPIFNKNKSQLLRIY</sequence>
<proteinExistence type="predicted"/>
<protein>
    <recommendedName>
        <fullName evidence="3">Heterokaryon incompatibility domain-containing protein</fullName>
    </recommendedName>
</protein>
<keyword evidence="2" id="KW-1185">Reference proteome</keyword>
<dbReference type="PANTHER" id="PTHR33112:SF16">
    <property type="entry name" value="HETEROKARYON INCOMPATIBILITY DOMAIN-CONTAINING PROTEIN"/>
    <property type="match status" value="1"/>
</dbReference>
<reference evidence="1" key="1">
    <citation type="journal article" date="2020" name="Stud. Mycol.">
        <title>101 Dothideomycetes genomes: a test case for predicting lifestyles and emergence of pathogens.</title>
        <authorList>
            <person name="Haridas S."/>
            <person name="Albert R."/>
            <person name="Binder M."/>
            <person name="Bloem J."/>
            <person name="Labutti K."/>
            <person name="Salamov A."/>
            <person name="Andreopoulos B."/>
            <person name="Baker S."/>
            <person name="Barry K."/>
            <person name="Bills G."/>
            <person name="Bluhm B."/>
            <person name="Cannon C."/>
            <person name="Castanera R."/>
            <person name="Culley D."/>
            <person name="Daum C."/>
            <person name="Ezra D."/>
            <person name="Gonzalez J."/>
            <person name="Henrissat B."/>
            <person name="Kuo A."/>
            <person name="Liang C."/>
            <person name="Lipzen A."/>
            <person name="Lutzoni F."/>
            <person name="Magnuson J."/>
            <person name="Mondo S."/>
            <person name="Nolan M."/>
            <person name="Ohm R."/>
            <person name="Pangilinan J."/>
            <person name="Park H.-J."/>
            <person name="Ramirez L."/>
            <person name="Alfaro M."/>
            <person name="Sun H."/>
            <person name="Tritt A."/>
            <person name="Yoshinaga Y."/>
            <person name="Zwiers L.-H."/>
            <person name="Turgeon B."/>
            <person name="Goodwin S."/>
            <person name="Spatafora J."/>
            <person name="Crous P."/>
            <person name="Grigoriev I."/>
        </authorList>
    </citation>
    <scope>NUCLEOTIDE SEQUENCE</scope>
    <source>
        <strain evidence="1">CBS 113818</strain>
    </source>
</reference>
<dbReference type="EMBL" id="MU006218">
    <property type="protein sequence ID" value="KAF2831352.1"/>
    <property type="molecule type" value="Genomic_DNA"/>
</dbReference>
<evidence type="ECO:0000313" key="2">
    <source>
        <dbReference type="Proteomes" id="UP000799424"/>
    </source>
</evidence>
<gene>
    <name evidence="1" type="ORF">CC86DRAFT_431140</name>
</gene>
<dbReference type="OrthoDB" id="3789824at2759"/>
<evidence type="ECO:0008006" key="3">
    <source>
        <dbReference type="Google" id="ProtNLM"/>
    </source>
</evidence>
<evidence type="ECO:0000313" key="1">
    <source>
        <dbReference type="EMBL" id="KAF2831352.1"/>
    </source>
</evidence>